<dbReference type="Proteomes" id="UP001187221">
    <property type="component" value="Unassembled WGS sequence"/>
</dbReference>
<dbReference type="Pfam" id="PF03631">
    <property type="entry name" value="Virul_fac_BrkB"/>
    <property type="match status" value="1"/>
</dbReference>
<comment type="subcellular location">
    <subcellularLocation>
        <location evidence="1">Cell membrane</location>
        <topology evidence="1">Multi-pass membrane protein</topology>
    </subcellularLocation>
</comment>
<evidence type="ECO:0000256" key="4">
    <source>
        <dbReference type="ARBA" id="ARBA00022989"/>
    </source>
</evidence>
<dbReference type="PANTHER" id="PTHR30213:SF0">
    <property type="entry name" value="UPF0761 MEMBRANE PROTEIN YIHY"/>
    <property type="match status" value="1"/>
</dbReference>
<evidence type="ECO:0000313" key="9">
    <source>
        <dbReference type="Proteomes" id="UP001187221"/>
    </source>
</evidence>
<keyword evidence="9" id="KW-1185">Reference proteome</keyword>
<feature type="region of interest" description="Disordered" evidence="6">
    <location>
        <begin position="343"/>
        <end position="363"/>
    </location>
</feature>
<organism evidence="8 9">
    <name type="scientific">Novosphingobium pituita</name>
    <dbReference type="NCBI Taxonomy" id="3056842"/>
    <lineage>
        <taxon>Bacteria</taxon>
        <taxon>Pseudomonadati</taxon>
        <taxon>Pseudomonadota</taxon>
        <taxon>Alphaproteobacteria</taxon>
        <taxon>Sphingomonadales</taxon>
        <taxon>Sphingomonadaceae</taxon>
        <taxon>Novosphingobium</taxon>
    </lineage>
</organism>
<evidence type="ECO:0000256" key="3">
    <source>
        <dbReference type="ARBA" id="ARBA00022692"/>
    </source>
</evidence>
<dbReference type="RefSeq" id="WP_317975165.1">
    <property type="nucleotide sequence ID" value="NZ_BTFW01000001.1"/>
</dbReference>
<name>A0ABQ6PAN2_9SPHN</name>
<protein>
    <submittedName>
        <fullName evidence="8">Uncharacterized protein</fullName>
    </submittedName>
</protein>
<dbReference type="PANTHER" id="PTHR30213">
    <property type="entry name" value="INNER MEMBRANE PROTEIN YHJD"/>
    <property type="match status" value="1"/>
</dbReference>
<keyword evidence="3 7" id="KW-0812">Transmembrane</keyword>
<feature type="transmembrane region" description="Helical" evidence="7">
    <location>
        <begin position="114"/>
        <end position="135"/>
    </location>
</feature>
<evidence type="ECO:0000256" key="2">
    <source>
        <dbReference type="ARBA" id="ARBA00022475"/>
    </source>
</evidence>
<comment type="caution">
    <text evidence="8">The sequence shown here is derived from an EMBL/GenBank/DDBJ whole genome shotgun (WGS) entry which is preliminary data.</text>
</comment>
<keyword evidence="4 7" id="KW-1133">Transmembrane helix</keyword>
<feature type="transmembrane region" description="Helical" evidence="7">
    <location>
        <begin position="80"/>
        <end position="102"/>
    </location>
</feature>
<proteinExistence type="predicted"/>
<evidence type="ECO:0000256" key="6">
    <source>
        <dbReference type="SAM" id="MobiDB-lite"/>
    </source>
</evidence>
<sequence length="363" mass="39413">MAPDSANGIPGVPQGARPLVPDLSPEARRRAALSHRMRPDWSREWAAAKADLGPGSRVFELVKRVWTGVINDGFIHAGNFAYMVLIALFPFFITGAALFSLIGETSQRTAAINTVLMALPPVVATTIEPVARAAVEARTGHLLWIGGLVGLWTVSSLVETIRDILRRAYGTRWEHAFWRYRLMSTGLIIASVVLILVSIMAQVAIGAAQEVIAAWMPQFGAWVDGLAASRFAPALVLFGALWLLFLSLTPSAYRSGRYPKWPGALFVCLWWLGVTMLLPKLLASVFSYDLTYGSMAGVMIALFFFWLVGIGMVIGAELNAALAETPEERDMLGQADDRARALRQAGVSKQQNKPDSPVPPGLG</sequence>
<feature type="transmembrane region" description="Helical" evidence="7">
    <location>
        <begin position="141"/>
        <end position="161"/>
    </location>
</feature>
<feature type="transmembrane region" description="Helical" evidence="7">
    <location>
        <begin position="227"/>
        <end position="249"/>
    </location>
</feature>
<evidence type="ECO:0000256" key="1">
    <source>
        <dbReference type="ARBA" id="ARBA00004651"/>
    </source>
</evidence>
<feature type="transmembrane region" description="Helical" evidence="7">
    <location>
        <begin position="290"/>
        <end position="314"/>
    </location>
</feature>
<evidence type="ECO:0000256" key="7">
    <source>
        <dbReference type="SAM" id="Phobius"/>
    </source>
</evidence>
<gene>
    <name evidence="8" type="ORF">NUTIK01_22610</name>
</gene>
<evidence type="ECO:0000313" key="8">
    <source>
        <dbReference type="EMBL" id="GMM61484.1"/>
    </source>
</evidence>
<dbReference type="EMBL" id="BTFW01000001">
    <property type="protein sequence ID" value="GMM61484.1"/>
    <property type="molecule type" value="Genomic_DNA"/>
</dbReference>
<keyword evidence="5 7" id="KW-0472">Membrane</keyword>
<feature type="region of interest" description="Disordered" evidence="6">
    <location>
        <begin position="1"/>
        <end position="21"/>
    </location>
</feature>
<reference evidence="8 9" key="1">
    <citation type="submission" date="2023-06" db="EMBL/GenBank/DDBJ databases">
        <title>Draft genome sequence of Novosphingobium sp. strain IK01.</title>
        <authorList>
            <person name="Hatamoto M."/>
            <person name="Ikarashi T."/>
            <person name="Yamaguchi T."/>
        </authorList>
    </citation>
    <scope>NUCLEOTIDE SEQUENCE [LARGE SCALE GENOMIC DNA]</scope>
    <source>
        <strain evidence="8 9">IK01</strain>
    </source>
</reference>
<evidence type="ECO:0000256" key="5">
    <source>
        <dbReference type="ARBA" id="ARBA00023136"/>
    </source>
</evidence>
<feature type="transmembrane region" description="Helical" evidence="7">
    <location>
        <begin position="182"/>
        <end position="207"/>
    </location>
</feature>
<keyword evidence="2" id="KW-1003">Cell membrane</keyword>
<accession>A0ABQ6PAN2</accession>
<dbReference type="InterPro" id="IPR017039">
    <property type="entry name" value="Virul_fac_BrkB"/>
</dbReference>
<feature type="transmembrane region" description="Helical" evidence="7">
    <location>
        <begin position="261"/>
        <end position="278"/>
    </location>
</feature>